<gene>
    <name evidence="1" type="ORF">J0895_05430</name>
</gene>
<organism evidence="1 2">
    <name type="scientific">Phormidium pseudopriestleyi FRX01</name>
    <dbReference type="NCBI Taxonomy" id="1759528"/>
    <lineage>
        <taxon>Bacteria</taxon>
        <taxon>Bacillati</taxon>
        <taxon>Cyanobacteriota</taxon>
        <taxon>Cyanophyceae</taxon>
        <taxon>Oscillatoriophycideae</taxon>
        <taxon>Oscillatoriales</taxon>
        <taxon>Oscillatoriaceae</taxon>
        <taxon>Phormidium</taxon>
    </lineage>
</organism>
<protein>
    <submittedName>
        <fullName evidence="1">Uncharacterized protein</fullName>
    </submittedName>
</protein>
<proteinExistence type="predicted"/>
<comment type="caution">
    <text evidence="1">The sequence shown here is derived from an EMBL/GenBank/DDBJ whole genome shotgun (WGS) entry which is preliminary data.</text>
</comment>
<keyword evidence="2" id="KW-1185">Reference proteome</keyword>
<reference evidence="1 2" key="1">
    <citation type="submission" date="2021-03" db="EMBL/GenBank/DDBJ databases">
        <title>Metabolic Capacity of the Antarctic Cyanobacterium Phormidium pseudopriestleyi that Sustains Oxygenic Photosynthesis in the Presence of Hydrogen Sulfide.</title>
        <authorList>
            <person name="Lumian J.E."/>
            <person name="Jungblut A.D."/>
            <person name="Dillon M.L."/>
            <person name="Hawes I."/>
            <person name="Doran P.T."/>
            <person name="Mackey T.J."/>
            <person name="Dick G.J."/>
            <person name="Grettenberger C.L."/>
            <person name="Sumner D.Y."/>
        </authorList>
    </citation>
    <scope>NUCLEOTIDE SEQUENCE [LARGE SCALE GENOMIC DNA]</scope>
    <source>
        <strain evidence="1 2">FRX01</strain>
    </source>
</reference>
<sequence length="53" mass="5669">MRTKRGFIRATIRAIAGSGAIPSTARLAAVCYKDSEQDDRTRGSGVGSIVRMI</sequence>
<name>A0ABS3FN77_9CYAN</name>
<dbReference type="RefSeq" id="WP_207087103.1">
    <property type="nucleotide sequence ID" value="NZ_JAFLQW010000142.1"/>
</dbReference>
<dbReference type="EMBL" id="JAFLQW010000142">
    <property type="protein sequence ID" value="MBO0348556.1"/>
    <property type="molecule type" value="Genomic_DNA"/>
</dbReference>
<accession>A0ABS3FN77</accession>
<evidence type="ECO:0000313" key="2">
    <source>
        <dbReference type="Proteomes" id="UP000664844"/>
    </source>
</evidence>
<dbReference type="Proteomes" id="UP000664844">
    <property type="component" value="Unassembled WGS sequence"/>
</dbReference>
<evidence type="ECO:0000313" key="1">
    <source>
        <dbReference type="EMBL" id="MBO0348556.1"/>
    </source>
</evidence>